<name>A0A939BDM6_9FIRM</name>
<organism evidence="1 2">
    <name type="scientific">Merdimmobilis hominis</name>
    <dbReference type="NCBI Taxonomy" id="2897707"/>
    <lineage>
        <taxon>Bacteria</taxon>
        <taxon>Bacillati</taxon>
        <taxon>Bacillota</taxon>
        <taxon>Clostridia</taxon>
        <taxon>Eubacteriales</taxon>
        <taxon>Oscillospiraceae</taxon>
        <taxon>Merdimmobilis</taxon>
    </lineage>
</organism>
<reference evidence="1" key="1">
    <citation type="submission" date="2020-08" db="EMBL/GenBank/DDBJ databases">
        <authorList>
            <person name="Cejkova D."/>
            <person name="Kubasova T."/>
            <person name="Jahodarova E."/>
            <person name="Rychlik I."/>
        </authorList>
    </citation>
    <scope>NUCLEOTIDE SEQUENCE</scope>
    <source>
        <strain evidence="1">An559</strain>
    </source>
</reference>
<proteinExistence type="predicted"/>
<keyword evidence="2" id="KW-1185">Reference proteome</keyword>
<dbReference type="RefSeq" id="WP_204443534.1">
    <property type="nucleotide sequence ID" value="NZ_JACJKY010000001.1"/>
</dbReference>
<dbReference type="InterPro" id="IPR038071">
    <property type="entry name" value="UROD/MetE-like_sf"/>
</dbReference>
<gene>
    <name evidence="1" type="ORF">H6A12_00340</name>
</gene>
<protein>
    <submittedName>
        <fullName evidence="1">Uncharacterized protein</fullName>
    </submittedName>
</protein>
<evidence type="ECO:0000313" key="1">
    <source>
        <dbReference type="EMBL" id="MBM6919618.1"/>
    </source>
</evidence>
<dbReference type="AlphaFoldDB" id="A0A939BDM6"/>
<comment type="caution">
    <text evidence="1">The sequence shown here is derived from an EMBL/GenBank/DDBJ whole genome shotgun (WGS) entry which is preliminary data.</text>
</comment>
<accession>A0A939BDM6</accession>
<sequence>MDFHQQLAHTKKYAEAFWQKEMIDRPYVCVTAPIKPVAFSWSPAKSFDVCMREAYDEILIPYQNLIDHTFFGGEALPNLELTLGPDQYAAFLGGTIEASSENVTTWVHPFIDDWSDFHAQIDRSPDGYFEKLKRFFEYAAKQASGRFLLNMLDLHSNMDALSAMRGAQNLCFDLIDSDEEIHRVLKEVNDTYESVFQMVYEAGGMKEAGTIGWSPIYCSQKSAVLQCDFSCLIGPEHANEFVFPAIEYKASFTGSQHLSLRWKRCTAPFGYNSFARLYRLYSMGVRCRTAAYA</sequence>
<dbReference type="EMBL" id="JACJKY010000001">
    <property type="protein sequence ID" value="MBM6919618.1"/>
    <property type="molecule type" value="Genomic_DNA"/>
</dbReference>
<evidence type="ECO:0000313" key="2">
    <source>
        <dbReference type="Proteomes" id="UP000774750"/>
    </source>
</evidence>
<dbReference type="Proteomes" id="UP000774750">
    <property type="component" value="Unassembled WGS sequence"/>
</dbReference>
<dbReference type="Gene3D" id="3.20.20.210">
    <property type="match status" value="1"/>
</dbReference>
<reference evidence="1" key="2">
    <citation type="journal article" date="2021" name="Sci. Rep.">
        <title>The distribution of antibiotic resistance genes in chicken gut microbiota commensals.</title>
        <authorList>
            <person name="Juricova H."/>
            <person name="Matiasovicova J."/>
            <person name="Kubasova T."/>
            <person name="Cejkova D."/>
            <person name="Rychlik I."/>
        </authorList>
    </citation>
    <scope>NUCLEOTIDE SEQUENCE</scope>
    <source>
        <strain evidence="1">An559</strain>
    </source>
</reference>